<organism evidence="1">
    <name type="scientific">Thermosporothrix sp. COM3</name>
    <dbReference type="NCBI Taxonomy" id="2490863"/>
    <lineage>
        <taxon>Bacteria</taxon>
        <taxon>Bacillati</taxon>
        <taxon>Chloroflexota</taxon>
        <taxon>Ktedonobacteria</taxon>
        <taxon>Ktedonobacterales</taxon>
        <taxon>Thermosporotrichaceae</taxon>
        <taxon>Thermosporothrix</taxon>
    </lineage>
</organism>
<sequence length="55" mass="5852">MGAPVVREEDVRIYSGHLFGLRMRGRPMGVAGKVSGEAGLDVAGRLGVDAERKVQ</sequence>
<gene>
    <name evidence="1" type="ORF">KTC_44240</name>
</gene>
<accession>A0A455SML1</accession>
<evidence type="ECO:0000313" key="1">
    <source>
        <dbReference type="EMBL" id="BBH89673.1"/>
    </source>
</evidence>
<dbReference type="AlphaFoldDB" id="A0A455SML1"/>
<name>A0A455SML1_9CHLR</name>
<dbReference type="EMBL" id="AP019376">
    <property type="protein sequence ID" value="BBH89673.1"/>
    <property type="molecule type" value="Genomic_DNA"/>
</dbReference>
<reference evidence="1" key="1">
    <citation type="submission" date="2018-12" db="EMBL/GenBank/DDBJ databases">
        <title>Novel natural products biosynthetic potential of the class Ktedonobacteria.</title>
        <authorList>
            <person name="Zheng Y."/>
            <person name="Saitou A."/>
            <person name="Wang C.M."/>
            <person name="Toyoda A."/>
            <person name="Minakuchi Y."/>
            <person name="Sekiguchi Y."/>
            <person name="Ueda K."/>
            <person name="Takano H."/>
            <person name="Sakai Y."/>
            <person name="Yokota A."/>
            <person name="Yabe S."/>
        </authorList>
    </citation>
    <scope>NUCLEOTIDE SEQUENCE</scope>
    <source>
        <strain evidence="1">COM3</strain>
    </source>
</reference>
<protein>
    <submittedName>
        <fullName evidence="1">Uncharacterized protein</fullName>
    </submittedName>
</protein>
<proteinExistence type="predicted"/>